<dbReference type="HAMAP" id="MF_00983">
    <property type="entry name" value="PriA"/>
    <property type="match status" value="1"/>
</dbReference>
<keyword evidence="7 8" id="KW-0238">DNA-binding</keyword>
<feature type="binding site" evidence="8">
    <location>
        <position position="447"/>
    </location>
    <ligand>
        <name>Zn(2+)</name>
        <dbReference type="ChEBI" id="CHEBI:29105"/>
        <label>2</label>
    </ligand>
</feature>
<protein>
    <recommendedName>
        <fullName evidence="8">Probable replication restart protein PriA</fullName>
    </recommendedName>
    <alternativeName>
        <fullName evidence="8">Putative ATP-dependent DNA helicase PriA</fullName>
    </alternativeName>
</protein>
<dbReference type="InterPro" id="IPR042115">
    <property type="entry name" value="PriA_3primeBD_sf"/>
</dbReference>
<feature type="binding site" evidence="8">
    <location>
        <position position="429"/>
    </location>
    <ligand>
        <name>Zn(2+)</name>
        <dbReference type="ChEBI" id="CHEBI:29105"/>
        <label>2</label>
    </ligand>
</feature>
<feature type="region of interest" description="Disordered" evidence="9">
    <location>
        <begin position="152"/>
        <end position="175"/>
    </location>
</feature>
<dbReference type="Proteomes" id="UP000537326">
    <property type="component" value="Unassembled WGS sequence"/>
</dbReference>
<evidence type="ECO:0000256" key="7">
    <source>
        <dbReference type="ARBA" id="ARBA00023125"/>
    </source>
</evidence>
<name>A0A7Y9YHC6_9ACTN</name>
<dbReference type="GO" id="GO:0006270">
    <property type="term" value="P:DNA replication initiation"/>
    <property type="evidence" value="ECO:0007669"/>
    <property type="project" value="TreeGrafter"/>
</dbReference>
<feature type="binding site" evidence="8">
    <location>
        <position position="450"/>
    </location>
    <ligand>
        <name>Zn(2+)</name>
        <dbReference type="ChEBI" id="CHEBI:29105"/>
        <label>2</label>
    </ligand>
</feature>
<gene>
    <name evidence="8" type="primary">priA</name>
    <name evidence="11" type="ORF">BKA05_001975</name>
</gene>
<dbReference type="RefSeq" id="WP_179531293.1">
    <property type="nucleotide sequence ID" value="NZ_BAAAPP010000010.1"/>
</dbReference>
<evidence type="ECO:0000256" key="5">
    <source>
        <dbReference type="ARBA" id="ARBA00022833"/>
    </source>
</evidence>
<feature type="region of interest" description="Disordered" evidence="9">
    <location>
        <begin position="1"/>
        <end position="43"/>
    </location>
</feature>
<dbReference type="GO" id="GO:0006310">
    <property type="term" value="P:DNA recombination"/>
    <property type="evidence" value="ECO:0007669"/>
    <property type="project" value="InterPro"/>
</dbReference>
<accession>A0A7Y9YHC6</accession>
<keyword evidence="6 8" id="KW-0067">ATP-binding</keyword>
<keyword evidence="11" id="KW-0378">Hydrolase</keyword>
<evidence type="ECO:0000256" key="4">
    <source>
        <dbReference type="ARBA" id="ARBA00022741"/>
    </source>
</evidence>
<dbReference type="InterPro" id="IPR005259">
    <property type="entry name" value="PriA"/>
</dbReference>
<evidence type="ECO:0000313" key="11">
    <source>
        <dbReference type="EMBL" id="NYI10460.1"/>
    </source>
</evidence>
<comment type="cofactor">
    <cofactor evidence="8">
        <name>Zn(2+)</name>
        <dbReference type="ChEBI" id="CHEBI:29105"/>
    </cofactor>
    <text evidence="8">Binds 2 zinc ions per subunit.</text>
</comment>
<dbReference type="AlphaFoldDB" id="A0A7Y9YHC6"/>
<evidence type="ECO:0000256" key="8">
    <source>
        <dbReference type="HAMAP-Rule" id="MF_00983"/>
    </source>
</evidence>
<evidence type="ECO:0000256" key="6">
    <source>
        <dbReference type="ARBA" id="ARBA00022840"/>
    </source>
</evidence>
<proteinExistence type="inferred from homology"/>
<comment type="caution">
    <text evidence="11">The sequence shown here is derived from an EMBL/GenBank/DDBJ whole genome shotgun (WGS) entry which is preliminary data.</text>
</comment>
<organism evidence="11 12">
    <name type="scientific">Nocardioides marinus</name>
    <dbReference type="NCBI Taxonomy" id="374514"/>
    <lineage>
        <taxon>Bacteria</taxon>
        <taxon>Bacillati</taxon>
        <taxon>Actinomycetota</taxon>
        <taxon>Actinomycetes</taxon>
        <taxon>Propionibacteriales</taxon>
        <taxon>Nocardioidaceae</taxon>
        <taxon>Nocardioides</taxon>
    </lineage>
</organism>
<dbReference type="EMBL" id="JACBZI010000001">
    <property type="protein sequence ID" value="NYI10460.1"/>
    <property type="molecule type" value="Genomic_DNA"/>
</dbReference>
<evidence type="ECO:0000259" key="10">
    <source>
        <dbReference type="Pfam" id="PF17764"/>
    </source>
</evidence>
<feature type="binding site" evidence="8">
    <location>
        <position position="420"/>
    </location>
    <ligand>
        <name>Zn(2+)</name>
        <dbReference type="ChEBI" id="CHEBI:29105"/>
        <label>1</label>
    </ligand>
</feature>
<reference evidence="11 12" key="1">
    <citation type="submission" date="2020-07" db="EMBL/GenBank/DDBJ databases">
        <title>Sequencing the genomes of 1000 actinobacteria strains.</title>
        <authorList>
            <person name="Klenk H.-P."/>
        </authorList>
    </citation>
    <scope>NUCLEOTIDE SEQUENCE [LARGE SCALE GENOMIC DNA]</scope>
    <source>
        <strain evidence="11 12">DSM 18248</strain>
    </source>
</reference>
<dbReference type="GO" id="GO:0005524">
    <property type="term" value="F:ATP binding"/>
    <property type="evidence" value="ECO:0007669"/>
    <property type="project" value="UniProtKB-UniRule"/>
</dbReference>
<keyword evidence="2 8" id="KW-0235">DNA replication</keyword>
<keyword evidence="1 8" id="KW-0639">Primosome</keyword>
<dbReference type="Pfam" id="PF17764">
    <property type="entry name" value="PriA_3primeBD"/>
    <property type="match status" value="1"/>
</dbReference>
<dbReference type="PANTHER" id="PTHR30580:SF0">
    <property type="entry name" value="PRIMOSOMAL PROTEIN N"/>
    <property type="match status" value="1"/>
</dbReference>
<dbReference type="Gene3D" id="3.40.1440.60">
    <property type="entry name" value="PriA, 3(prime) DNA-binding domain"/>
    <property type="match status" value="1"/>
</dbReference>
<feature type="domain" description="Primosomal protein N' 3' DNA-binding" evidence="10">
    <location>
        <begin position="52"/>
        <end position="151"/>
    </location>
</feature>
<feature type="binding site" evidence="8">
    <location>
        <position position="459"/>
    </location>
    <ligand>
        <name>Zn(2+)</name>
        <dbReference type="ChEBI" id="CHEBI:29105"/>
        <label>1</label>
    </ligand>
</feature>
<dbReference type="GO" id="GO:0008270">
    <property type="term" value="F:zinc ion binding"/>
    <property type="evidence" value="ECO:0007669"/>
    <property type="project" value="UniProtKB-UniRule"/>
</dbReference>
<dbReference type="InterPro" id="IPR041222">
    <property type="entry name" value="PriA_3primeBD"/>
</dbReference>
<dbReference type="GO" id="GO:0016787">
    <property type="term" value="F:hydrolase activity"/>
    <property type="evidence" value="ECO:0007669"/>
    <property type="project" value="UniProtKB-KW"/>
</dbReference>
<evidence type="ECO:0000256" key="3">
    <source>
        <dbReference type="ARBA" id="ARBA00022723"/>
    </source>
</evidence>
<dbReference type="GO" id="GO:0003677">
    <property type="term" value="F:DNA binding"/>
    <property type="evidence" value="ECO:0007669"/>
    <property type="project" value="UniProtKB-UniRule"/>
</dbReference>
<evidence type="ECO:0000256" key="1">
    <source>
        <dbReference type="ARBA" id="ARBA00022515"/>
    </source>
</evidence>
<dbReference type="GO" id="GO:1990077">
    <property type="term" value="C:primosome complex"/>
    <property type="evidence" value="ECO:0007669"/>
    <property type="project" value="UniProtKB-UniRule"/>
</dbReference>
<sequence>MPTTPHDQPEDQGELIPGMVRSSVKQAQAKARATRERKAAGATITDVDPVARVLLDLPLAHLDRPFDFSVPETMAQAAQPGVRVKVRFAGQEADGYLLERSAESDHPGPLQPLRRVVSPEQVLTPEVLGLVGDVATRYAGTRDDVLRLAVPPRHATTEQEPPGEPAGLLPRDSGAAAAAWADHPLAGAWLSHLREGAAPRAVWNPPPAADWPRLVAEAALSAPGGVVVCVPDGKDVERVDAALRATGEPEQHAVLTADSGPAARYRSFLRLLRGERRIAVGTRAAAFAPVRDLALVVVWDDGDDLHAEPRAPYPHTRETLLLRADRAGAAVLVGGFARSVECHHLLHSGWAHELTVPREVLRRAVTTTVAGATEHDLVRDSAARAARIPKQVHDLLREAAQEGPVLVQNPRHGYVPALACERCRTPARCSACTGPLRLGSPTEPPACRWCGEEAPAWACPECGHRGLRAPVIGQSRTAEEIGRALPRVRVRTSARDGVLAHVDGRPQVVVATPGAEPVAEGGYSAVVLLDTWLLLSRPDLRTEEEALRRWANAVALVRPGGRALVVGDPAHPAVQALVRWDVAGYAAREAASRAEAHLPPATRLATLTGGPGALDDALTLLDVPEPVEVLGPVDVPDAASEPGERQRVVVRVPRAHGSRLSASLGELQRLRSARKLDPVRIQVDPPTL</sequence>
<evidence type="ECO:0000313" key="12">
    <source>
        <dbReference type="Proteomes" id="UP000537326"/>
    </source>
</evidence>
<keyword evidence="5 8" id="KW-0862">Zinc</keyword>
<dbReference type="GO" id="GO:0006302">
    <property type="term" value="P:double-strand break repair"/>
    <property type="evidence" value="ECO:0007669"/>
    <property type="project" value="InterPro"/>
</dbReference>
<comment type="subunit">
    <text evidence="8">Component of the replication restart primosome.</text>
</comment>
<keyword evidence="4 8" id="KW-0547">Nucleotide-binding</keyword>
<dbReference type="PANTHER" id="PTHR30580">
    <property type="entry name" value="PRIMOSOMAL PROTEIN N"/>
    <property type="match status" value="1"/>
</dbReference>
<feature type="binding site" evidence="8">
    <location>
        <position position="423"/>
    </location>
    <ligand>
        <name>Zn(2+)</name>
        <dbReference type="ChEBI" id="CHEBI:29105"/>
        <label>1</label>
    </ligand>
</feature>
<comment type="function">
    <text evidence="8">Initiates the restart of stalled replication forks, which reloads the replicative helicase on sites other than the origin of replication. Recognizes and binds to abandoned replication forks and remodels them to uncover a helicase loading site. Promotes assembly of the primosome at these replication forks.</text>
</comment>
<keyword evidence="12" id="KW-1185">Reference proteome</keyword>
<evidence type="ECO:0000256" key="9">
    <source>
        <dbReference type="SAM" id="MobiDB-lite"/>
    </source>
</evidence>
<dbReference type="GO" id="GO:0006269">
    <property type="term" value="P:DNA replication, synthesis of primer"/>
    <property type="evidence" value="ECO:0007669"/>
    <property type="project" value="UniProtKB-KW"/>
</dbReference>
<feature type="binding site" evidence="8">
    <location>
        <position position="432"/>
    </location>
    <ligand>
        <name>Zn(2+)</name>
        <dbReference type="ChEBI" id="CHEBI:29105"/>
        <label>2</label>
    </ligand>
</feature>
<dbReference type="InterPro" id="IPR027417">
    <property type="entry name" value="P-loop_NTPase"/>
</dbReference>
<feature type="binding site" evidence="8">
    <location>
        <position position="462"/>
    </location>
    <ligand>
        <name>Zn(2+)</name>
        <dbReference type="ChEBI" id="CHEBI:29105"/>
        <label>1</label>
    </ligand>
</feature>
<evidence type="ECO:0000256" key="2">
    <source>
        <dbReference type="ARBA" id="ARBA00022705"/>
    </source>
</evidence>
<comment type="similarity">
    <text evidence="8">Belongs to the helicase family. PriA subfamily.</text>
</comment>
<keyword evidence="3 8" id="KW-0479">Metal-binding</keyword>
<dbReference type="GO" id="GO:0043138">
    <property type="term" value="F:3'-5' DNA helicase activity"/>
    <property type="evidence" value="ECO:0007669"/>
    <property type="project" value="TreeGrafter"/>
</dbReference>
<comment type="caution">
    <text evidence="8">As this protein does not have any detectable helicase domains, it probably does not have helicase activity.</text>
</comment>
<dbReference type="Gene3D" id="3.40.50.300">
    <property type="entry name" value="P-loop containing nucleotide triphosphate hydrolases"/>
    <property type="match status" value="1"/>
</dbReference>